<accession>A0ABT1N8M1</accession>
<dbReference type="Proteomes" id="UP001524460">
    <property type="component" value="Unassembled WGS sequence"/>
</dbReference>
<dbReference type="InterPro" id="IPR021316">
    <property type="entry name" value="DUF2913"/>
</dbReference>
<name>A0ABT1N8M1_9GAMM</name>
<organism evidence="1 2">
    <name type="scientific">Photobacterium pectinilyticum</name>
    <dbReference type="NCBI Taxonomy" id="2906793"/>
    <lineage>
        <taxon>Bacteria</taxon>
        <taxon>Pseudomonadati</taxon>
        <taxon>Pseudomonadota</taxon>
        <taxon>Gammaproteobacteria</taxon>
        <taxon>Vibrionales</taxon>
        <taxon>Vibrionaceae</taxon>
        <taxon>Photobacterium</taxon>
    </lineage>
</organism>
<dbReference type="EMBL" id="JANEYT010000112">
    <property type="protein sequence ID" value="MCQ1061110.1"/>
    <property type="molecule type" value="Genomic_DNA"/>
</dbReference>
<gene>
    <name evidence="1" type="ORF">NHN17_24015</name>
</gene>
<evidence type="ECO:0000313" key="2">
    <source>
        <dbReference type="Proteomes" id="UP001524460"/>
    </source>
</evidence>
<proteinExistence type="predicted"/>
<dbReference type="RefSeq" id="WP_255045208.1">
    <property type="nucleotide sequence ID" value="NZ_JANEYT010000112.1"/>
</dbReference>
<dbReference type="Pfam" id="PF11140">
    <property type="entry name" value="DUF2913"/>
    <property type="match status" value="1"/>
</dbReference>
<sequence length="203" mass="23374">MQSTEQLRQTMEKKFLLSELMMNVLLMLYIKISAGHRLKIAQKNALILSYLKAKHKDPAYKAIKKDIKSMIVNGRGKSANLEHAMNEIYDSCSNVEQQRDNADSLYKLFNRLWEGLGIATEVFHAETQTVKGKLYVLFDHLENCFEDNKQIAPVSLLGEVNGKADLDRIMTFINDDNAFDCSVYEYNQDRQQVHLILNDPNIK</sequence>
<comment type="caution">
    <text evidence="1">The sequence shown here is derived from an EMBL/GenBank/DDBJ whole genome shotgun (WGS) entry which is preliminary data.</text>
</comment>
<protein>
    <submittedName>
        <fullName evidence="1">DUF2913 family protein</fullName>
    </submittedName>
</protein>
<keyword evidence="2" id="KW-1185">Reference proteome</keyword>
<reference evidence="1 2" key="1">
    <citation type="submission" date="2022-07" db="EMBL/GenBank/DDBJ databases">
        <title>Photobacterium pectinilyticum sp. nov., a marine bacterium isolated from surface seawater of Qingdao offshore.</title>
        <authorList>
            <person name="Wang X."/>
        </authorList>
    </citation>
    <scope>NUCLEOTIDE SEQUENCE [LARGE SCALE GENOMIC DNA]</scope>
    <source>
        <strain evidence="1 2">ZSDE20</strain>
    </source>
</reference>
<evidence type="ECO:0000313" key="1">
    <source>
        <dbReference type="EMBL" id="MCQ1061110.1"/>
    </source>
</evidence>